<keyword evidence="4" id="KW-0138">CF(0)</keyword>
<evidence type="ECO:0000256" key="4">
    <source>
        <dbReference type="ARBA" id="ARBA00022547"/>
    </source>
</evidence>
<dbReference type="InterPro" id="IPR045083">
    <property type="entry name" value="ATP_synth_F0_asu_bact/mt"/>
</dbReference>
<comment type="similarity">
    <text evidence="2">Belongs to the ATPase A chain family.</text>
</comment>
<evidence type="ECO:0000256" key="9">
    <source>
        <dbReference type="ARBA" id="ARBA00023136"/>
    </source>
</evidence>
<gene>
    <name evidence="12" type="ORF">METZ01_LOCUS283723</name>
</gene>
<evidence type="ECO:0000313" key="12">
    <source>
        <dbReference type="EMBL" id="SVC30869.1"/>
    </source>
</evidence>
<evidence type="ECO:0000256" key="6">
    <source>
        <dbReference type="ARBA" id="ARBA00022781"/>
    </source>
</evidence>
<feature type="non-terminal residue" evidence="12">
    <location>
        <position position="154"/>
    </location>
</feature>
<evidence type="ECO:0000256" key="2">
    <source>
        <dbReference type="ARBA" id="ARBA00006810"/>
    </source>
</evidence>
<dbReference type="PANTHER" id="PTHR11410">
    <property type="entry name" value="ATP SYNTHASE SUBUNIT A"/>
    <property type="match status" value="1"/>
</dbReference>
<dbReference type="EMBL" id="UINC01084326">
    <property type="protein sequence ID" value="SVC30869.1"/>
    <property type="molecule type" value="Genomic_DNA"/>
</dbReference>
<dbReference type="InterPro" id="IPR000568">
    <property type="entry name" value="ATP_synth_F0_asu"/>
</dbReference>
<feature type="transmembrane region" description="Helical" evidence="11">
    <location>
        <begin position="118"/>
        <end position="138"/>
    </location>
</feature>
<feature type="transmembrane region" description="Helical" evidence="11">
    <location>
        <begin position="88"/>
        <end position="112"/>
    </location>
</feature>
<keyword evidence="9 11" id="KW-0472">Membrane</keyword>
<proteinExistence type="inferred from homology"/>
<dbReference type="AlphaFoldDB" id="A0A382L2N5"/>
<keyword evidence="3" id="KW-0813">Transport</keyword>
<accession>A0A382L2N5</accession>
<protein>
    <recommendedName>
        <fullName evidence="13">ATP synthase subunit a</fullName>
    </recommendedName>
</protein>
<evidence type="ECO:0000256" key="5">
    <source>
        <dbReference type="ARBA" id="ARBA00022692"/>
    </source>
</evidence>
<feature type="transmembrane region" description="Helical" evidence="11">
    <location>
        <begin position="35"/>
        <end position="53"/>
    </location>
</feature>
<evidence type="ECO:0000256" key="10">
    <source>
        <dbReference type="ARBA" id="ARBA00023310"/>
    </source>
</evidence>
<keyword evidence="5 11" id="KW-0812">Transmembrane</keyword>
<sequence length="154" mass="17374">MSAEKLIDPIHQFEITKLSNIEIAGLDISFTNSSLFMFLAISATMLLFVLGLSKRSIIPGRMQMLSELSYNFIANMLRDQVGDQGRSFFPFIFSLFMFIFFCNFIGLIPYTFTVTSHLIVTFAFAGLIFIAVTIIGFVKNGFGYLRIFYPSGIP</sequence>
<keyword evidence="8" id="KW-0406">Ion transport</keyword>
<dbReference type="Pfam" id="PF00119">
    <property type="entry name" value="ATP-synt_A"/>
    <property type="match status" value="1"/>
</dbReference>
<dbReference type="Gene3D" id="1.20.120.220">
    <property type="entry name" value="ATP synthase, F0 complex, subunit A"/>
    <property type="match status" value="1"/>
</dbReference>
<dbReference type="CDD" id="cd00310">
    <property type="entry name" value="ATP-synt_Fo_a_6"/>
    <property type="match status" value="1"/>
</dbReference>
<organism evidence="12">
    <name type="scientific">marine metagenome</name>
    <dbReference type="NCBI Taxonomy" id="408172"/>
    <lineage>
        <taxon>unclassified sequences</taxon>
        <taxon>metagenomes</taxon>
        <taxon>ecological metagenomes</taxon>
    </lineage>
</organism>
<evidence type="ECO:0000256" key="3">
    <source>
        <dbReference type="ARBA" id="ARBA00022448"/>
    </source>
</evidence>
<keyword evidence="6" id="KW-0375">Hydrogen ion transport</keyword>
<evidence type="ECO:0000256" key="8">
    <source>
        <dbReference type="ARBA" id="ARBA00023065"/>
    </source>
</evidence>
<evidence type="ECO:0000256" key="7">
    <source>
        <dbReference type="ARBA" id="ARBA00022989"/>
    </source>
</evidence>
<reference evidence="12" key="1">
    <citation type="submission" date="2018-05" db="EMBL/GenBank/DDBJ databases">
        <authorList>
            <person name="Lanie J.A."/>
            <person name="Ng W.-L."/>
            <person name="Kazmierczak K.M."/>
            <person name="Andrzejewski T.M."/>
            <person name="Davidsen T.M."/>
            <person name="Wayne K.J."/>
            <person name="Tettelin H."/>
            <person name="Glass J.I."/>
            <person name="Rusch D."/>
            <person name="Podicherti R."/>
            <person name="Tsui H.-C.T."/>
            <person name="Winkler M.E."/>
        </authorList>
    </citation>
    <scope>NUCLEOTIDE SEQUENCE</scope>
</reference>
<dbReference type="InterPro" id="IPR035908">
    <property type="entry name" value="F0_ATP_A_sf"/>
</dbReference>
<dbReference type="SUPFAM" id="SSF81336">
    <property type="entry name" value="F1F0 ATP synthase subunit A"/>
    <property type="match status" value="1"/>
</dbReference>
<dbReference type="NCBIfam" id="TIGR01131">
    <property type="entry name" value="ATP_synt_6_or_A"/>
    <property type="match status" value="1"/>
</dbReference>
<keyword evidence="10" id="KW-0066">ATP synthesis</keyword>
<name>A0A382L2N5_9ZZZZ</name>
<dbReference type="GO" id="GO:0046933">
    <property type="term" value="F:proton-transporting ATP synthase activity, rotational mechanism"/>
    <property type="evidence" value="ECO:0007669"/>
    <property type="project" value="TreeGrafter"/>
</dbReference>
<dbReference type="PANTHER" id="PTHR11410:SF0">
    <property type="entry name" value="ATP SYNTHASE SUBUNIT A"/>
    <property type="match status" value="1"/>
</dbReference>
<comment type="subcellular location">
    <subcellularLocation>
        <location evidence="1">Membrane</location>
        <topology evidence="1">Multi-pass membrane protein</topology>
    </subcellularLocation>
</comment>
<evidence type="ECO:0000256" key="11">
    <source>
        <dbReference type="SAM" id="Phobius"/>
    </source>
</evidence>
<dbReference type="GO" id="GO:0045259">
    <property type="term" value="C:proton-transporting ATP synthase complex"/>
    <property type="evidence" value="ECO:0007669"/>
    <property type="project" value="UniProtKB-KW"/>
</dbReference>
<keyword evidence="7 11" id="KW-1133">Transmembrane helix</keyword>
<evidence type="ECO:0000256" key="1">
    <source>
        <dbReference type="ARBA" id="ARBA00004141"/>
    </source>
</evidence>
<evidence type="ECO:0008006" key="13">
    <source>
        <dbReference type="Google" id="ProtNLM"/>
    </source>
</evidence>